<dbReference type="InterPro" id="IPR006680">
    <property type="entry name" value="Amidohydro-rel"/>
</dbReference>
<evidence type="ECO:0000313" key="2">
    <source>
        <dbReference type="EMBL" id="KXJ88180.1"/>
    </source>
</evidence>
<protein>
    <recommendedName>
        <fullName evidence="1">Amidohydrolase-related domain-containing protein</fullName>
    </recommendedName>
</protein>
<keyword evidence="3" id="KW-1185">Reference proteome</keyword>
<accession>A0A136IT78</accession>
<dbReference type="AlphaFoldDB" id="A0A136IT78"/>
<dbReference type="InterPro" id="IPR052358">
    <property type="entry name" value="Aro_Compnd_Degr_Hydrolases"/>
</dbReference>
<dbReference type="Pfam" id="PF04909">
    <property type="entry name" value="Amidohydro_2"/>
    <property type="match status" value="1"/>
</dbReference>
<proteinExistence type="predicted"/>
<dbReference type="OrthoDB" id="2135488at2759"/>
<evidence type="ECO:0000259" key="1">
    <source>
        <dbReference type="Pfam" id="PF04909"/>
    </source>
</evidence>
<dbReference type="GO" id="GO:0016787">
    <property type="term" value="F:hydrolase activity"/>
    <property type="evidence" value="ECO:0007669"/>
    <property type="project" value="InterPro"/>
</dbReference>
<dbReference type="PANTHER" id="PTHR35563:SF2">
    <property type="entry name" value="BARREL METAL-DEPENDENT HYDROLASE, PUTATIVE (AFU_ORTHOLOGUE AFUA_1G16240)-RELATED"/>
    <property type="match status" value="1"/>
</dbReference>
<feature type="domain" description="Amidohydrolase-related" evidence="1">
    <location>
        <begin position="74"/>
        <end position="364"/>
    </location>
</feature>
<dbReference type="InParanoid" id="A0A136IT78"/>
<gene>
    <name evidence="2" type="ORF">Micbo1qcDRAFT_151220</name>
</gene>
<reference evidence="3" key="1">
    <citation type="submission" date="2016-02" db="EMBL/GenBank/DDBJ databases">
        <title>Draft genome sequence of Microdochium bolleyi, a fungal endophyte of beachgrass.</title>
        <authorList>
            <consortium name="DOE Joint Genome Institute"/>
            <person name="David A.S."/>
            <person name="May G."/>
            <person name="Haridas S."/>
            <person name="Lim J."/>
            <person name="Wang M."/>
            <person name="Labutti K."/>
            <person name="Lipzen A."/>
            <person name="Barry K."/>
            <person name="Grigoriev I.V."/>
        </authorList>
    </citation>
    <scope>NUCLEOTIDE SEQUENCE [LARGE SCALE GENOMIC DNA]</scope>
    <source>
        <strain evidence="3">J235TASD1</strain>
    </source>
</reference>
<dbReference type="EMBL" id="KQ964259">
    <property type="protein sequence ID" value="KXJ88180.1"/>
    <property type="molecule type" value="Genomic_DNA"/>
</dbReference>
<dbReference type="SUPFAM" id="SSF51556">
    <property type="entry name" value="Metallo-dependent hydrolases"/>
    <property type="match status" value="1"/>
</dbReference>
<dbReference type="Gene3D" id="3.20.20.140">
    <property type="entry name" value="Metal-dependent hydrolases"/>
    <property type="match status" value="1"/>
</dbReference>
<dbReference type="Proteomes" id="UP000070501">
    <property type="component" value="Unassembled WGS sequence"/>
</dbReference>
<organism evidence="2 3">
    <name type="scientific">Microdochium bolleyi</name>
    <dbReference type="NCBI Taxonomy" id="196109"/>
    <lineage>
        <taxon>Eukaryota</taxon>
        <taxon>Fungi</taxon>
        <taxon>Dikarya</taxon>
        <taxon>Ascomycota</taxon>
        <taxon>Pezizomycotina</taxon>
        <taxon>Sordariomycetes</taxon>
        <taxon>Xylariomycetidae</taxon>
        <taxon>Xylariales</taxon>
        <taxon>Microdochiaceae</taxon>
        <taxon>Microdochium</taxon>
    </lineage>
</organism>
<dbReference type="InterPro" id="IPR032466">
    <property type="entry name" value="Metal_Hydrolase"/>
</dbReference>
<sequence>MFESSLSKTSTALEQLFCHTTSRFRSYRSSARMATAEVAVQKKHDVSTQDTAQQDNVTSTGLNFKAKLPSQAWDSHMHVLDPRFPLSPSAVYVPSSSAPTKLKHAQHFESGVGLDNIVLVQPSIYGYDNSCLLDALRTLGPDRARGVVAFEDPAAWAANEEAESHQILREWHELGVRGVRINLQSVGSKDVPPEDFRAMLQRYIDVVRPFGWVVQLYVAMDMVHILEPLVRSNNHDGFKLCIDHMGHPHVSRLAEYQATRDPYTIPGFDALVRLLDTGKVFVKMSAAYRFSAEMATSTPPNVWPIATELLRVAGHSRVVFATDWPHTRFDGLDIRPWIQSIVDMCSGDEELIERVFRGNAEDLWSVERQ</sequence>
<name>A0A136IT78_9PEZI</name>
<evidence type="ECO:0000313" key="3">
    <source>
        <dbReference type="Proteomes" id="UP000070501"/>
    </source>
</evidence>
<dbReference type="PANTHER" id="PTHR35563">
    <property type="entry name" value="BARREL METAL-DEPENDENT HYDROLASE, PUTATIVE (AFU_ORTHOLOGUE AFUA_1G16240)-RELATED"/>
    <property type="match status" value="1"/>
</dbReference>